<protein>
    <submittedName>
        <fullName evidence="2">Uncharacterized protein</fullName>
    </submittedName>
</protein>
<dbReference type="AlphaFoldDB" id="A0A316FPJ0"/>
<feature type="compositionally biased region" description="Basic residues" evidence="1">
    <location>
        <begin position="40"/>
        <end position="54"/>
    </location>
</feature>
<dbReference type="EMBL" id="QGGR01000004">
    <property type="protein sequence ID" value="PWK49616.1"/>
    <property type="molecule type" value="Genomic_DNA"/>
</dbReference>
<reference evidence="2 3" key="1">
    <citation type="submission" date="2018-05" db="EMBL/GenBank/DDBJ databases">
        <title>Genomic Encyclopedia of Archaeal and Bacterial Type Strains, Phase II (KMG-II): from individual species to whole genera.</title>
        <authorList>
            <person name="Goeker M."/>
        </authorList>
    </citation>
    <scope>NUCLEOTIDE SEQUENCE [LARGE SCALE GENOMIC DNA]</scope>
    <source>
        <strain evidence="2 3">DSM 45184</strain>
    </source>
</reference>
<feature type="region of interest" description="Disordered" evidence="1">
    <location>
        <begin position="27"/>
        <end position="54"/>
    </location>
</feature>
<comment type="caution">
    <text evidence="2">The sequence shown here is derived from an EMBL/GenBank/DDBJ whole genome shotgun (WGS) entry which is preliminary data.</text>
</comment>
<evidence type="ECO:0000313" key="2">
    <source>
        <dbReference type="EMBL" id="PWK49616.1"/>
    </source>
</evidence>
<sequence>MIPFSDPGTHFQLARFRIDGMLQDASAHRVAHPEKADRPPRRRLFRVRPRPLAS</sequence>
<dbReference type="Proteomes" id="UP000245697">
    <property type="component" value="Unassembled WGS sequence"/>
</dbReference>
<evidence type="ECO:0000313" key="3">
    <source>
        <dbReference type="Proteomes" id="UP000245697"/>
    </source>
</evidence>
<keyword evidence="3" id="KW-1185">Reference proteome</keyword>
<accession>A0A316FPJ0</accession>
<name>A0A316FPJ0_9ACTN</name>
<gene>
    <name evidence="2" type="ORF">BC793_104291</name>
</gene>
<evidence type="ECO:0000256" key="1">
    <source>
        <dbReference type="SAM" id="MobiDB-lite"/>
    </source>
</evidence>
<dbReference type="RefSeq" id="WP_158319230.1">
    <property type="nucleotide sequence ID" value="NZ_BONA01000026.1"/>
</dbReference>
<organism evidence="2 3">
    <name type="scientific">Actinoplanes xinjiangensis</name>
    <dbReference type="NCBI Taxonomy" id="512350"/>
    <lineage>
        <taxon>Bacteria</taxon>
        <taxon>Bacillati</taxon>
        <taxon>Actinomycetota</taxon>
        <taxon>Actinomycetes</taxon>
        <taxon>Micromonosporales</taxon>
        <taxon>Micromonosporaceae</taxon>
        <taxon>Actinoplanes</taxon>
    </lineage>
</organism>
<proteinExistence type="predicted"/>